<feature type="compositionally biased region" description="Polar residues" evidence="1">
    <location>
        <begin position="81"/>
        <end position="92"/>
    </location>
</feature>
<feature type="compositionally biased region" description="Low complexity" evidence="1">
    <location>
        <begin position="70"/>
        <end position="80"/>
    </location>
</feature>
<keyword evidence="3" id="KW-1185">Reference proteome</keyword>
<protein>
    <submittedName>
        <fullName evidence="2">Uncharacterized protein</fullName>
    </submittedName>
</protein>
<evidence type="ECO:0000256" key="1">
    <source>
        <dbReference type="SAM" id="MobiDB-lite"/>
    </source>
</evidence>
<evidence type="ECO:0000313" key="3">
    <source>
        <dbReference type="Proteomes" id="UP000663866"/>
    </source>
</evidence>
<feature type="compositionally biased region" description="Polar residues" evidence="1">
    <location>
        <begin position="38"/>
        <end position="48"/>
    </location>
</feature>
<evidence type="ECO:0000313" key="2">
    <source>
        <dbReference type="EMBL" id="CAF4608578.1"/>
    </source>
</evidence>
<feature type="non-terminal residue" evidence="2">
    <location>
        <position position="1"/>
    </location>
</feature>
<dbReference type="EMBL" id="CAJOBG010074677">
    <property type="protein sequence ID" value="CAF4608578.1"/>
    <property type="molecule type" value="Genomic_DNA"/>
</dbReference>
<dbReference type="AlphaFoldDB" id="A0A821CSG3"/>
<name>A0A821CSG3_9BILA</name>
<feature type="region of interest" description="Disordered" evidence="1">
    <location>
        <begin position="1"/>
        <end position="111"/>
    </location>
</feature>
<reference evidence="2" key="1">
    <citation type="submission" date="2021-02" db="EMBL/GenBank/DDBJ databases">
        <authorList>
            <person name="Nowell W R."/>
        </authorList>
    </citation>
    <scope>NUCLEOTIDE SEQUENCE</scope>
</reference>
<feature type="compositionally biased region" description="Polar residues" evidence="1">
    <location>
        <begin position="17"/>
        <end position="29"/>
    </location>
</feature>
<accession>A0A821CSG3</accession>
<sequence length="111" mass="13310">ISRKPKKFPLSSKKQQHPQQKINILQSKTSTKKPPRLDNQQITSNEQWENWEDSVDNNRYQQYPNDNRRQQQQQQQQQQQLHSDSLSAQKPNRFNKPISAKTRNNERQQTS</sequence>
<comment type="caution">
    <text evidence="2">The sequence shown here is derived from an EMBL/GenBank/DDBJ whole genome shotgun (WGS) entry which is preliminary data.</text>
</comment>
<proteinExistence type="predicted"/>
<feature type="non-terminal residue" evidence="2">
    <location>
        <position position="111"/>
    </location>
</feature>
<organism evidence="2 3">
    <name type="scientific">Rotaria magnacalcarata</name>
    <dbReference type="NCBI Taxonomy" id="392030"/>
    <lineage>
        <taxon>Eukaryota</taxon>
        <taxon>Metazoa</taxon>
        <taxon>Spiralia</taxon>
        <taxon>Gnathifera</taxon>
        <taxon>Rotifera</taxon>
        <taxon>Eurotatoria</taxon>
        <taxon>Bdelloidea</taxon>
        <taxon>Philodinida</taxon>
        <taxon>Philodinidae</taxon>
        <taxon>Rotaria</taxon>
    </lineage>
</organism>
<gene>
    <name evidence="2" type="ORF">OVN521_LOCUS45460</name>
</gene>
<dbReference type="Proteomes" id="UP000663866">
    <property type="component" value="Unassembled WGS sequence"/>
</dbReference>